<dbReference type="AlphaFoldDB" id="A0A813I6Z1"/>
<dbReference type="PANTHER" id="PTHR31064">
    <property type="entry name" value="POTASSIUM TRANSPORT PROTEIN DDB_G0292412-RELATED"/>
    <property type="match status" value="1"/>
</dbReference>
<organism evidence="8 9">
    <name type="scientific">Polarella glacialis</name>
    <name type="common">Dinoflagellate</name>
    <dbReference type="NCBI Taxonomy" id="89957"/>
    <lineage>
        <taxon>Eukaryota</taxon>
        <taxon>Sar</taxon>
        <taxon>Alveolata</taxon>
        <taxon>Dinophyceae</taxon>
        <taxon>Suessiales</taxon>
        <taxon>Suessiaceae</taxon>
        <taxon>Polarella</taxon>
    </lineage>
</organism>
<evidence type="ECO:0000256" key="2">
    <source>
        <dbReference type="ARBA" id="ARBA00022448"/>
    </source>
</evidence>
<reference evidence="8" key="1">
    <citation type="submission" date="2021-02" db="EMBL/GenBank/DDBJ databases">
        <authorList>
            <person name="Dougan E. K."/>
            <person name="Rhodes N."/>
            <person name="Thang M."/>
            <person name="Chan C."/>
        </authorList>
    </citation>
    <scope>NUCLEOTIDE SEQUENCE</scope>
</reference>
<evidence type="ECO:0000313" key="9">
    <source>
        <dbReference type="Proteomes" id="UP000626109"/>
    </source>
</evidence>
<protein>
    <submittedName>
        <fullName evidence="8">Uncharacterized protein</fullName>
    </submittedName>
</protein>
<evidence type="ECO:0000256" key="4">
    <source>
        <dbReference type="ARBA" id="ARBA00022989"/>
    </source>
</evidence>
<gene>
    <name evidence="8" type="ORF">PGLA2088_LOCUS4053</name>
</gene>
<feature type="transmembrane region" description="Helical" evidence="7">
    <location>
        <begin position="85"/>
        <end position="108"/>
    </location>
</feature>
<feature type="transmembrane region" description="Helical" evidence="7">
    <location>
        <begin position="281"/>
        <end position="301"/>
    </location>
</feature>
<keyword evidence="4 7" id="KW-1133">Transmembrane helix</keyword>
<proteinExistence type="predicted"/>
<dbReference type="GO" id="GO:0008324">
    <property type="term" value="F:monoatomic cation transmembrane transporter activity"/>
    <property type="evidence" value="ECO:0007669"/>
    <property type="project" value="InterPro"/>
</dbReference>
<dbReference type="Pfam" id="PF02386">
    <property type="entry name" value="TrkH"/>
    <property type="match status" value="1"/>
</dbReference>
<dbReference type="EMBL" id="CAJNNW010003664">
    <property type="protein sequence ID" value="CAE8645611.1"/>
    <property type="molecule type" value="Genomic_DNA"/>
</dbReference>
<evidence type="ECO:0000313" key="8">
    <source>
        <dbReference type="EMBL" id="CAE8645611.1"/>
    </source>
</evidence>
<feature type="transmembrane region" description="Helical" evidence="7">
    <location>
        <begin position="26"/>
        <end position="49"/>
    </location>
</feature>
<keyword evidence="3 7" id="KW-0812">Transmembrane</keyword>
<keyword evidence="2" id="KW-0813">Transport</keyword>
<dbReference type="Proteomes" id="UP000626109">
    <property type="component" value="Unassembled WGS sequence"/>
</dbReference>
<evidence type="ECO:0000256" key="6">
    <source>
        <dbReference type="ARBA" id="ARBA00023136"/>
    </source>
</evidence>
<evidence type="ECO:0000256" key="7">
    <source>
        <dbReference type="SAM" id="Phobius"/>
    </source>
</evidence>
<comment type="caution">
    <text evidence="8">The sequence shown here is derived from an EMBL/GenBank/DDBJ whole genome shotgun (WGS) entry which is preliminary data.</text>
</comment>
<comment type="subcellular location">
    <subcellularLocation>
        <location evidence="1">Membrane</location>
        <topology evidence="1">Multi-pass membrane protein</topology>
    </subcellularLocation>
</comment>
<dbReference type="InterPro" id="IPR051143">
    <property type="entry name" value="TrkH_K-transport"/>
</dbReference>
<feature type="transmembrane region" description="Helical" evidence="7">
    <location>
        <begin position="409"/>
        <end position="428"/>
    </location>
</feature>
<accession>A0A813I6Z1</accession>
<dbReference type="PANTHER" id="PTHR31064:SF30">
    <property type="entry name" value="HIGH-AFFINITY POTASSIUM TRANSPORT PROTEIN-RELATED"/>
    <property type="match status" value="1"/>
</dbReference>
<dbReference type="GO" id="GO:0030001">
    <property type="term" value="P:metal ion transport"/>
    <property type="evidence" value="ECO:0007669"/>
    <property type="project" value="UniProtKB-ARBA"/>
</dbReference>
<feature type="transmembrane region" description="Helical" evidence="7">
    <location>
        <begin position="213"/>
        <end position="233"/>
    </location>
</feature>
<name>A0A813I6Z1_POLGL</name>
<keyword evidence="5" id="KW-0406">Ion transport</keyword>
<keyword evidence="6 7" id="KW-0472">Membrane</keyword>
<sequence length="588" mass="65561">AYMGIDWYTVQNRRQKISWVFFVEEAYYWCYATYIVGTILVGALLIWALEPNGQLTFWQSVYSSAACVSQSGLAVVDWSKQARSTYVISFCLIILGSAPLLHMVPVLLRKTSFRYQARMASLKDVHHAPAHVAPIDPNLWSPSAPVMFRRTYSDPCGLTGVEEETDTKVEQGLFTVQRVVSEKAEAQWKCAQTLEANHRLEYKALAAVLKIMVGYWLVVQLIGFLIFFVYFHYGTGKIQDKFFAEGNRSHWHALYLTVSSFQNNGLVLTSSSVMDFATSPILLMTIGALIVLGNTGLPIMVRLLAVLMERRAEPGSEHKQAMDFLLEHPRRCFTHIFPAVHTLWLLLVVLSLNFLGTLVFVSQDFSDSPAFNGLSTHEMVISAIFQAISARTAGLNSINLAKLSQGSTFFLMIMMYLSTSPTVVTMRLSMGTQSSELDITGRAEGIEEGVLTGEATLKGQARRYLTQDVTYLLVITFLICCFEKDNFNRAALLVSPDSDGIYTDFGFFKVIFEIISAYGTCGLSLGYEDQVTSFSSVWSPASQLLLVLTMVLGRLRGLPDSIDPSVRIAMPGVAKHDDDEHDHAFLAY</sequence>
<dbReference type="InterPro" id="IPR003445">
    <property type="entry name" value="Cat_transpt"/>
</dbReference>
<evidence type="ECO:0000256" key="3">
    <source>
        <dbReference type="ARBA" id="ARBA00022692"/>
    </source>
</evidence>
<dbReference type="GO" id="GO:0005886">
    <property type="term" value="C:plasma membrane"/>
    <property type="evidence" value="ECO:0007669"/>
    <property type="project" value="TreeGrafter"/>
</dbReference>
<feature type="non-terminal residue" evidence="8">
    <location>
        <position position="1"/>
    </location>
</feature>
<evidence type="ECO:0000256" key="5">
    <source>
        <dbReference type="ARBA" id="ARBA00023065"/>
    </source>
</evidence>
<evidence type="ECO:0000256" key="1">
    <source>
        <dbReference type="ARBA" id="ARBA00004141"/>
    </source>
</evidence>
<feature type="transmembrane region" description="Helical" evidence="7">
    <location>
        <begin position="336"/>
        <end position="361"/>
    </location>
</feature>